<sequence length="187" mass="19986">MIVTLAVRVLQVLFSIVVLALSVVLIKGWGPETGGHEKPTEEALKGYGAFCGGAGILIAVVGVVACFIEKLQGIVILALDAVASFFLLAGGIAYAAKVGVGNCGDITKDSTIDSYMGKHLNMFRSSKYKDYDGNAEQRFQKSLDDIGSRCRIFQAETAFLWFMSVCFVVTLALTFLSRSGKRGGAMV</sequence>
<dbReference type="Proteomes" id="UP000824998">
    <property type="component" value="Unassembled WGS sequence"/>
</dbReference>
<keyword evidence="2 5" id="KW-0812">Transmembrane</keyword>
<protein>
    <submittedName>
        <fullName evidence="7">Marvel domain-containing protein</fullName>
    </submittedName>
</protein>
<dbReference type="PANTHER" id="PTHR28165:SF1">
    <property type="entry name" value="NON-CLASSICAL EXPORT PROTEIN 2-RELATED"/>
    <property type="match status" value="1"/>
</dbReference>
<dbReference type="GO" id="GO:0070941">
    <property type="term" value="P:eisosome assembly"/>
    <property type="evidence" value="ECO:0007669"/>
    <property type="project" value="TreeGrafter"/>
</dbReference>
<feature type="transmembrane region" description="Helical" evidence="5">
    <location>
        <begin position="46"/>
        <end position="68"/>
    </location>
</feature>
<dbReference type="GO" id="GO:0072659">
    <property type="term" value="P:protein localization to plasma membrane"/>
    <property type="evidence" value="ECO:0007669"/>
    <property type="project" value="TreeGrafter"/>
</dbReference>
<dbReference type="AlphaFoldDB" id="A0A9P7YL19"/>
<evidence type="ECO:0000256" key="3">
    <source>
        <dbReference type="ARBA" id="ARBA00022989"/>
    </source>
</evidence>
<evidence type="ECO:0000259" key="6">
    <source>
        <dbReference type="Pfam" id="PF01284"/>
    </source>
</evidence>
<dbReference type="Pfam" id="PF01284">
    <property type="entry name" value="MARVEL"/>
    <property type="match status" value="1"/>
</dbReference>
<keyword evidence="8" id="KW-1185">Reference proteome</keyword>
<proteinExistence type="predicted"/>
<dbReference type="GO" id="GO:0032126">
    <property type="term" value="C:eisosome"/>
    <property type="evidence" value="ECO:0007669"/>
    <property type="project" value="TreeGrafter"/>
</dbReference>
<keyword evidence="3 5" id="KW-1133">Transmembrane helix</keyword>
<dbReference type="InterPro" id="IPR008253">
    <property type="entry name" value="Marvel"/>
</dbReference>
<gene>
    <name evidence="7" type="ORF">BJ875DRAFT_458909</name>
</gene>
<accession>A0A9P7YL19</accession>
<evidence type="ECO:0000256" key="4">
    <source>
        <dbReference type="ARBA" id="ARBA00023136"/>
    </source>
</evidence>
<evidence type="ECO:0000313" key="8">
    <source>
        <dbReference type="Proteomes" id="UP000824998"/>
    </source>
</evidence>
<reference evidence="7" key="1">
    <citation type="journal article" date="2021" name="IMA Fungus">
        <title>Genomic characterization of three marine fungi, including Emericellopsis atlantica sp. nov. with signatures of a generalist lifestyle and marine biomass degradation.</title>
        <authorList>
            <person name="Hagestad O.C."/>
            <person name="Hou L."/>
            <person name="Andersen J.H."/>
            <person name="Hansen E.H."/>
            <person name="Altermark B."/>
            <person name="Li C."/>
            <person name="Kuhnert E."/>
            <person name="Cox R.J."/>
            <person name="Crous P.W."/>
            <person name="Spatafora J.W."/>
            <person name="Lail K."/>
            <person name="Amirebrahimi M."/>
            <person name="Lipzen A."/>
            <person name="Pangilinan J."/>
            <person name="Andreopoulos W."/>
            <person name="Hayes R.D."/>
            <person name="Ng V."/>
            <person name="Grigoriev I.V."/>
            <person name="Jackson S.A."/>
            <person name="Sutton T.D.S."/>
            <person name="Dobson A.D.W."/>
            <person name="Rama T."/>
        </authorList>
    </citation>
    <scope>NUCLEOTIDE SEQUENCE</scope>
    <source>
        <strain evidence="7">TRa018bII</strain>
    </source>
</reference>
<feature type="transmembrane region" description="Helical" evidence="5">
    <location>
        <begin position="75"/>
        <end position="96"/>
    </location>
</feature>
<evidence type="ECO:0000256" key="5">
    <source>
        <dbReference type="SAM" id="Phobius"/>
    </source>
</evidence>
<comment type="subcellular location">
    <subcellularLocation>
        <location evidence="1">Membrane</location>
        <topology evidence="1">Multi-pass membrane protein</topology>
    </subcellularLocation>
</comment>
<evidence type="ECO:0000256" key="2">
    <source>
        <dbReference type="ARBA" id="ARBA00022692"/>
    </source>
</evidence>
<dbReference type="OrthoDB" id="2017497at2759"/>
<keyword evidence="4 5" id="KW-0472">Membrane</keyword>
<dbReference type="InterPro" id="IPR052649">
    <property type="entry name" value="NCE102-like"/>
</dbReference>
<comment type="caution">
    <text evidence="7">The sequence shown here is derived from an EMBL/GenBank/DDBJ whole genome shotgun (WGS) entry which is preliminary data.</text>
</comment>
<dbReference type="EMBL" id="MU251430">
    <property type="protein sequence ID" value="KAG9235510.1"/>
    <property type="molecule type" value="Genomic_DNA"/>
</dbReference>
<evidence type="ECO:0000313" key="7">
    <source>
        <dbReference type="EMBL" id="KAG9235510.1"/>
    </source>
</evidence>
<feature type="domain" description="MARVEL" evidence="6">
    <location>
        <begin position="4"/>
        <end position="173"/>
    </location>
</feature>
<dbReference type="PANTHER" id="PTHR28165">
    <property type="entry name" value="NON-CLASSICAL EXPORT PROTEIN 2-RELATED"/>
    <property type="match status" value="1"/>
</dbReference>
<name>A0A9P7YL19_9HELO</name>
<organism evidence="7 8">
    <name type="scientific">Amylocarpus encephaloides</name>
    <dbReference type="NCBI Taxonomy" id="45428"/>
    <lineage>
        <taxon>Eukaryota</taxon>
        <taxon>Fungi</taxon>
        <taxon>Dikarya</taxon>
        <taxon>Ascomycota</taxon>
        <taxon>Pezizomycotina</taxon>
        <taxon>Leotiomycetes</taxon>
        <taxon>Helotiales</taxon>
        <taxon>Helotiales incertae sedis</taxon>
        <taxon>Amylocarpus</taxon>
    </lineage>
</organism>
<dbReference type="GO" id="GO:0005886">
    <property type="term" value="C:plasma membrane"/>
    <property type="evidence" value="ECO:0007669"/>
    <property type="project" value="TreeGrafter"/>
</dbReference>
<evidence type="ECO:0000256" key="1">
    <source>
        <dbReference type="ARBA" id="ARBA00004141"/>
    </source>
</evidence>
<feature type="transmembrane region" description="Helical" evidence="5">
    <location>
        <begin position="158"/>
        <end position="176"/>
    </location>
</feature>
<feature type="transmembrane region" description="Helical" evidence="5">
    <location>
        <begin position="7"/>
        <end position="26"/>
    </location>
</feature>